<dbReference type="SUPFAM" id="SSF53067">
    <property type="entry name" value="Actin-like ATPase domain"/>
    <property type="match status" value="1"/>
</dbReference>
<proteinExistence type="predicted"/>
<dbReference type="InterPro" id="IPR000600">
    <property type="entry name" value="ROK"/>
</dbReference>
<reference evidence="2 3" key="1">
    <citation type="submission" date="2019-02" db="EMBL/GenBank/DDBJ databases">
        <title>Siculibacillus lacustris gen. nov., sp. nov., a new rosette-forming bacterium isolated from a freshwater crater lake (Lake St. Ana, Romania).</title>
        <authorList>
            <person name="Felfoldi T."/>
            <person name="Marton Z."/>
            <person name="Szabo A."/>
            <person name="Mentes A."/>
            <person name="Boka K."/>
            <person name="Marialigeti K."/>
            <person name="Mathe I."/>
            <person name="Koncz M."/>
            <person name="Schumann P."/>
            <person name="Toth E."/>
        </authorList>
    </citation>
    <scope>NUCLEOTIDE SEQUENCE [LARGE SCALE GENOMIC DNA]</scope>
    <source>
        <strain evidence="2 3">SA-279</strain>
    </source>
</reference>
<dbReference type="Gene3D" id="1.10.10.10">
    <property type="entry name" value="Winged helix-like DNA-binding domain superfamily/Winged helix DNA-binding domain"/>
    <property type="match status" value="1"/>
</dbReference>
<evidence type="ECO:0000256" key="1">
    <source>
        <dbReference type="SAM" id="Phobius"/>
    </source>
</evidence>
<evidence type="ECO:0000313" key="3">
    <source>
        <dbReference type="Proteomes" id="UP000292781"/>
    </source>
</evidence>
<dbReference type="Proteomes" id="UP000292781">
    <property type="component" value="Unassembled WGS sequence"/>
</dbReference>
<dbReference type="InterPro" id="IPR043129">
    <property type="entry name" value="ATPase_NBD"/>
</dbReference>
<dbReference type="InterPro" id="IPR036388">
    <property type="entry name" value="WH-like_DNA-bd_sf"/>
</dbReference>
<dbReference type="Pfam" id="PF00480">
    <property type="entry name" value="ROK"/>
    <property type="match status" value="1"/>
</dbReference>
<feature type="transmembrane region" description="Helical" evidence="1">
    <location>
        <begin position="261"/>
        <end position="281"/>
    </location>
</feature>
<dbReference type="Gene3D" id="3.30.420.40">
    <property type="match status" value="2"/>
</dbReference>
<dbReference type="InterPro" id="IPR036390">
    <property type="entry name" value="WH_DNA-bd_sf"/>
</dbReference>
<name>A0A4Q9VFK3_9HYPH</name>
<keyword evidence="1" id="KW-1133">Transmembrane helix</keyword>
<gene>
    <name evidence="2" type="ORF">EYW49_20030</name>
</gene>
<dbReference type="OrthoDB" id="49685at2"/>
<dbReference type="SUPFAM" id="SSF46785">
    <property type="entry name" value="Winged helix' DNA-binding domain"/>
    <property type="match status" value="1"/>
</dbReference>
<keyword evidence="1" id="KW-0472">Membrane</keyword>
<dbReference type="EMBL" id="SJFN01000042">
    <property type="protein sequence ID" value="TBW33573.1"/>
    <property type="molecule type" value="Genomic_DNA"/>
</dbReference>
<dbReference type="PANTHER" id="PTHR18964:SF169">
    <property type="entry name" value="N-ACETYLMANNOSAMINE KINASE"/>
    <property type="match status" value="1"/>
</dbReference>
<dbReference type="CDD" id="cd23763">
    <property type="entry name" value="ASKHA_ATPase_ROK"/>
    <property type="match status" value="1"/>
</dbReference>
<dbReference type="AlphaFoldDB" id="A0A4Q9VFK3"/>
<accession>A0A4Q9VFK3</accession>
<protein>
    <submittedName>
        <fullName evidence="2">ROK family protein</fullName>
    </submittedName>
</protein>
<sequence>MRRRAPRTVSRDPRDPFRIPLRSRFEEGRGHHGEVVVASTTNSATASGPGHGANSVFVRQFNERVILAALRRMERASKAELARVASLTNNATGVIVQALERAGLVQQLGKKRDGGRGQPATVLALDPDGAYAIGIRLDRGSLETVLVDFAGKPLARRTHTLDLPPPERTLEIVVRDVAQIAAMLAPDKLDRLVGIGVAAPYDLGAWLDKLSLPADFGRWNGFDVAGALSAATGLDVVMENDGTAATVAELFYGQGRHLDDFLYLFLGSAIGGGVVVGGQYLRGPRGNAGDVGMMPVPASRLASAPKVERSWDILLSRASINALIRHLRFRGIPVQGLGDVAAAAASAPAALEEWLADCTEALVGPVLAAAAVLDLPVVVLDGDLDPSLLGPLAERLALRLAAEVPEARTAPRILLGTFGEDAGAVGAASLPFHLNFSPHAAILTGRHADVWDDRSRSDGDRRDDTRGDPT</sequence>
<keyword evidence="3" id="KW-1185">Reference proteome</keyword>
<organism evidence="2 3">
    <name type="scientific">Siculibacillus lacustris</name>
    <dbReference type="NCBI Taxonomy" id="1549641"/>
    <lineage>
        <taxon>Bacteria</taxon>
        <taxon>Pseudomonadati</taxon>
        <taxon>Pseudomonadota</taxon>
        <taxon>Alphaproteobacteria</taxon>
        <taxon>Hyphomicrobiales</taxon>
        <taxon>Ancalomicrobiaceae</taxon>
        <taxon>Siculibacillus</taxon>
    </lineage>
</organism>
<dbReference type="PANTHER" id="PTHR18964">
    <property type="entry name" value="ROK (REPRESSOR, ORF, KINASE) FAMILY"/>
    <property type="match status" value="1"/>
</dbReference>
<keyword evidence="1" id="KW-0812">Transmembrane</keyword>
<evidence type="ECO:0000313" key="2">
    <source>
        <dbReference type="EMBL" id="TBW33573.1"/>
    </source>
</evidence>
<comment type="caution">
    <text evidence="2">The sequence shown here is derived from an EMBL/GenBank/DDBJ whole genome shotgun (WGS) entry which is preliminary data.</text>
</comment>